<evidence type="ECO:0000256" key="2">
    <source>
        <dbReference type="ARBA" id="ARBA00005180"/>
    </source>
</evidence>
<dbReference type="EC" id="2.4.2.9" evidence="4"/>
<dbReference type="AlphaFoldDB" id="A0A1L9RUZ1"/>
<keyword evidence="9" id="KW-0342">GTP-binding</keyword>
<dbReference type="STRING" id="1073089.A0A1L9RUZ1"/>
<evidence type="ECO:0000256" key="7">
    <source>
        <dbReference type="ARBA" id="ARBA00022679"/>
    </source>
</evidence>
<evidence type="ECO:0000256" key="1">
    <source>
        <dbReference type="ARBA" id="ARBA00001946"/>
    </source>
</evidence>
<evidence type="ECO:0000313" key="12">
    <source>
        <dbReference type="Proteomes" id="UP000184383"/>
    </source>
</evidence>
<feature type="domain" description="Phosphoribosyltransferase" evidence="10">
    <location>
        <begin position="22"/>
        <end position="225"/>
    </location>
</feature>
<dbReference type="VEuPathDB" id="FungiDB:ASPWEDRAFT_48879"/>
<dbReference type="GeneID" id="63753027"/>
<protein>
    <recommendedName>
        <fullName evidence="4">uracil phosphoribosyltransferase</fullName>
        <ecNumber evidence="4">2.4.2.9</ecNumber>
    </recommendedName>
</protein>
<dbReference type="InterPro" id="IPR029057">
    <property type="entry name" value="PRTase-like"/>
</dbReference>
<proteinExistence type="inferred from homology"/>
<dbReference type="CDD" id="cd06223">
    <property type="entry name" value="PRTases_typeI"/>
    <property type="match status" value="1"/>
</dbReference>
<dbReference type="InterPro" id="IPR000836">
    <property type="entry name" value="PRTase_dom"/>
</dbReference>
<name>A0A1L9RUZ1_ASPWE</name>
<reference evidence="12" key="1">
    <citation type="journal article" date="2017" name="Genome Biol.">
        <title>Comparative genomics reveals high biological diversity and specific adaptations in the industrially and medically important fungal genus Aspergillus.</title>
        <authorList>
            <person name="de Vries R.P."/>
            <person name="Riley R."/>
            <person name="Wiebenga A."/>
            <person name="Aguilar-Osorio G."/>
            <person name="Amillis S."/>
            <person name="Uchima C.A."/>
            <person name="Anderluh G."/>
            <person name="Asadollahi M."/>
            <person name="Askin M."/>
            <person name="Barry K."/>
            <person name="Battaglia E."/>
            <person name="Bayram O."/>
            <person name="Benocci T."/>
            <person name="Braus-Stromeyer S.A."/>
            <person name="Caldana C."/>
            <person name="Canovas D."/>
            <person name="Cerqueira G.C."/>
            <person name="Chen F."/>
            <person name="Chen W."/>
            <person name="Choi C."/>
            <person name="Clum A."/>
            <person name="Dos Santos R.A."/>
            <person name="Damasio A.R."/>
            <person name="Diallinas G."/>
            <person name="Emri T."/>
            <person name="Fekete E."/>
            <person name="Flipphi M."/>
            <person name="Freyberg S."/>
            <person name="Gallo A."/>
            <person name="Gournas C."/>
            <person name="Habgood R."/>
            <person name="Hainaut M."/>
            <person name="Harispe M.L."/>
            <person name="Henrissat B."/>
            <person name="Hilden K.S."/>
            <person name="Hope R."/>
            <person name="Hossain A."/>
            <person name="Karabika E."/>
            <person name="Karaffa L."/>
            <person name="Karanyi Z."/>
            <person name="Krasevec N."/>
            <person name="Kuo A."/>
            <person name="Kusch H."/>
            <person name="LaButti K."/>
            <person name="Lagendijk E.L."/>
            <person name="Lapidus A."/>
            <person name="Levasseur A."/>
            <person name="Lindquist E."/>
            <person name="Lipzen A."/>
            <person name="Logrieco A.F."/>
            <person name="MacCabe A."/>
            <person name="Maekelae M.R."/>
            <person name="Malavazi I."/>
            <person name="Melin P."/>
            <person name="Meyer V."/>
            <person name="Mielnichuk N."/>
            <person name="Miskei M."/>
            <person name="Molnar A.P."/>
            <person name="Mule G."/>
            <person name="Ngan C.Y."/>
            <person name="Orejas M."/>
            <person name="Orosz E."/>
            <person name="Ouedraogo J.P."/>
            <person name="Overkamp K.M."/>
            <person name="Park H.-S."/>
            <person name="Perrone G."/>
            <person name="Piumi F."/>
            <person name="Punt P.J."/>
            <person name="Ram A.F."/>
            <person name="Ramon A."/>
            <person name="Rauscher S."/>
            <person name="Record E."/>
            <person name="Riano-Pachon D.M."/>
            <person name="Robert V."/>
            <person name="Roehrig J."/>
            <person name="Ruller R."/>
            <person name="Salamov A."/>
            <person name="Salih N.S."/>
            <person name="Samson R.A."/>
            <person name="Sandor E."/>
            <person name="Sanguinetti M."/>
            <person name="Schuetze T."/>
            <person name="Sepcic K."/>
            <person name="Shelest E."/>
            <person name="Sherlock G."/>
            <person name="Sophianopoulou V."/>
            <person name="Squina F.M."/>
            <person name="Sun H."/>
            <person name="Susca A."/>
            <person name="Todd R.B."/>
            <person name="Tsang A."/>
            <person name="Unkles S.E."/>
            <person name="van de Wiele N."/>
            <person name="van Rossen-Uffink D."/>
            <person name="Oliveira J.V."/>
            <person name="Vesth T.C."/>
            <person name="Visser J."/>
            <person name="Yu J.-H."/>
            <person name="Zhou M."/>
            <person name="Andersen M.R."/>
            <person name="Archer D.B."/>
            <person name="Baker S.E."/>
            <person name="Benoit I."/>
            <person name="Brakhage A.A."/>
            <person name="Braus G.H."/>
            <person name="Fischer R."/>
            <person name="Frisvad J.C."/>
            <person name="Goldman G.H."/>
            <person name="Houbraken J."/>
            <person name="Oakley B."/>
            <person name="Pocsi I."/>
            <person name="Scazzocchio C."/>
            <person name="Seiboth B."/>
            <person name="vanKuyk P.A."/>
            <person name="Wortman J."/>
            <person name="Dyer P.S."/>
            <person name="Grigoriev I.V."/>
        </authorList>
    </citation>
    <scope>NUCLEOTIDE SEQUENCE [LARGE SCALE GENOMIC DNA]</scope>
    <source>
        <strain evidence="12">DTO 134E9</strain>
    </source>
</reference>
<dbReference type="RefSeq" id="XP_040692389.1">
    <property type="nucleotide sequence ID" value="XM_040837179.1"/>
</dbReference>
<dbReference type="Proteomes" id="UP000184383">
    <property type="component" value="Unassembled WGS sequence"/>
</dbReference>
<comment type="similarity">
    <text evidence="3">Belongs to the UPRTase family.</text>
</comment>
<sequence>MQSTGKYTNPAHTLDRVTVLKQTTHILHLLTILRDLTTETSTFATVVHQISREVITTALDHIPFENAVIKTPVGGTFGGVSPAKGVCGVSILRAGASMENVLRESWLGKLSFGKILIQRDEETCLPQLFYSKFPPRMADDIVLLLEPMLATGGSIMKAVDVLLDKGVSQENIVLVNILASRKGLDIVAEKFPGLKIVTAAVDEELTPSNCISPGLGDFGDRYYGTC</sequence>
<keyword evidence="12" id="KW-1185">Reference proteome</keyword>
<evidence type="ECO:0000256" key="4">
    <source>
        <dbReference type="ARBA" id="ARBA00011894"/>
    </source>
</evidence>
<dbReference type="SUPFAM" id="SSF53271">
    <property type="entry name" value="PRTase-like"/>
    <property type="match status" value="1"/>
</dbReference>
<evidence type="ECO:0000259" key="10">
    <source>
        <dbReference type="Pfam" id="PF14681"/>
    </source>
</evidence>
<comment type="pathway">
    <text evidence="2">Pyrimidine metabolism; UMP biosynthesis via salvage pathway; UMP from uracil: step 1/1.</text>
</comment>
<evidence type="ECO:0000256" key="6">
    <source>
        <dbReference type="ARBA" id="ARBA00022676"/>
    </source>
</evidence>
<evidence type="ECO:0000256" key="8">
    <source>
        <dbReference type="ARBA" id="ARBA00022741"/>
    </source>
</evidence>
<evidence type="ECO:0000256" key="9">
    <source>
        <dbReference type="ARBA" id="ARBA00023134"/>
    </source>
</evidence>
<organism evidence="11 12">
    <name type="scientific">Aspergillus wentii DTO 134E9</name>
    <dbReference type="NCBI Taxonomy" id="1073089"/>
    <lineage>
        <taxon>Eukaryota</taxon>
        <taxon>Fungi</taxon>
        <taxon>Dikarya</taxon>
        <taxon>Ascomycota</taxon>
        <taxon>Pezizomycotina</taxon>
        <taxon>Eurotiomycetes</taxon>
        <taxon>Eurotiomycetidae</taxon>
        <taxon>Eurotiales</taxon>
        <taxon>Aspergillaceae</taxon>
        <taxon>Aspergillus</taxon>
        <taxon>Aspergillus subgen. Cremei</taxon>
    </lineage>
</organism>
<dbReference type="EMBL" id="KV878210">
    <property type="protein sequence ID" value="OJJ38713.1"/>
    <property type="molecule type" value="Genomic_DNA"/>
</dbReference>
<evidence type="ECO:0000313" key="11">
    <source>
        <dbReference type="EMBL" id="OJJ38713.1"/>
    </source>
</evidence>
<dbReference type="GO" id="GO:0004845">
    <property type="term" value="F:uracil phosphoribosyltransferase activity"/>
    <property type="evidence" value="ECO:0007669"/>
    <property type="project" value="UniProtKB-EC"/>
</dbReference>
<evidence type="ECO:0000256" key="5">
    <source>
        <dbReference type="ARBA" id="ARBA00022533"/>
    </source>
</evidence>
<keyword evidence="8" id="KW-0547">Nucleotide-binding</keyword>
<keyword evidence="6" id="KW-0328">Glycosyltransferase</keyword>
<gene>
    <name evidence="11" type="ORF">ASPWEDRAFT_48879</name>
</gene>
<keyword evidence="7" id="KW-0808">Transferase</keyword>
<keyword evidence="5" id="KW-0021">Allosteric enzyme</keyword>
<dbReference type="Gene3D" id="3.40.50.2020">
    <property type="match status" value="1"/>
</dbReference>
<comment type="cofactor">
    <cofactor evidence="1">
        <name>Mg(2+)</name>
        <dbReference type="ChEBI" id="CHEBI:18420"/>
    </cofactor>
</comment>
<dbReference type="FunFam" id="3.40.50.2020:FF:000023">
    <property type="entry name" value="Probable uracil phosphoribosyltransferase"/>
    <property type="match status" value="1"/>
</dbReference>
<dbReference type="Pfam" id="PF14681">
    <property type="entry name" value="UPRTase"/>
    <property type="match status" value="1"/>
</dbReference>
<dbReference type="NCBIfam" id="NF001097">
    <property type="entry name" value="PRK00129.1"/>
    <property type="match status" value="1"/>
</dbReference>
<accession>A0A1L9RUZ1</accession>
<dbReference type="OrthoDB" id="106623at2759"/>
<evidence type="ECO:0000256" key="3">
    <source>
        <dbReference type="ARBA" id="ARBA00009516"/>
    </source>
</evidence>
<dbReference type="GO" id="GO:0008655">
    <property type="term" value="P:pyrimidine-containing compound salvage"/>
    <property type="evidence" value="ECO:0007669"/>
    <property type="project" value="UniProtKB-ARBA"/>
</dbReference>
<dbReference type="GO" id="GO:0005525">
    <property type="term" value="F:GTP binding"/>
    <property type="evidence" value="ECO:0007669"/>
    <property type="project" value="UniProtKB-KW"/>
</dbReference>